<evidence type="ECO:0000313" key="2">
    <source>
        <dbReference type="EMBL" id="RUO47614.1"/>
    </source>
</evidence>
<evidence type="ECO:0000259" key="1">
    <source>
        <dbReference type="Pfam" id="PF13847"/>
    </source>
</evidence>
<dbReference type="CDD" id="cd02440">
    <property type="entry name" value="AdoMet_MTases"/>
    <property type="match status" value="1"/>
</dbReference>
<dbReference type="InterPro" id="IPR029063">
    <property type="entry name" value="SAM-dependent_MTases_sf"/>
</dbReference>
<dbReference type="Gene3D" id="3.40.50.150">
    <property type="entry name" value="Vaccinia Virus protein VP39"/>
    <property type="match status" value="1"/>
</dbReference>
<comment type="caution">
    <text evidence="2">The sequence shown here is derived from an EMBL/GenBank/DDBJ whole genome shotgun (WGS) entry which is preliminary data.</text>
</comment>
<dbReference type="Pfam" id="PF13847">
    <property type="entry name" value="Methyltransf_31"/>
    <property type="match status" value="1"/>
</dbReference>
<feature type="domain" description="Methyltransferase" evidence="1">
    <location>
        <begin position="55"/>
        <end position="176"/>
    </location>
</feature>
<dbReference type="AlphaFoldDB" id="A0A432XFT7"/>
<keyword evidence="3" id="KW-1185">Reference proteome</keyword>
<proteinExistence type="predicted"/>
<dbReference type="InterPro" id="IPR025714">
    <property type="entry name" value="Methyltranfer_dom"/>
</dbReference>
<dbReference type="SUPFAM" id="SSF53335">
    <property type="entry name" value="S-adenosyl-L-methionine-dependent methyltransferases"/>
    <property type="match status" value="1"/>
</dbReference>
<evidence type="ECO:0000313" key="3">
    <source>
        <dbReference type="Proteomes" id="UP000286678"/>
    </source>
</evidence>
<sequence>MRLSLRHRGVNMEHWSKYWHTSGVLNSFAEGDANSGYTGDLQKFWEQQLKDVPRGATVIDLGTGNGALALLAQNFGITNQKEFAVHGIDAAKINPVEQFEKSPAIARKLKKIEFHSETPIEKMPFDADAIDVMIAQFAFEYAPQKQALEAVIKQLKPQGKFVAVMHHTDSALVKDSKVGVTVLTEILENTPLFQQSDMLLDLASQAIPQIGADGWANYPHNQVLTRSIQWMMKALQEKFSKPQELNYVNDVVRRIARIFEVMNAKNLDDCKRQLAYEYHVLNDHRLRLQDQLEAALNKKQATALVKAAEKQGASAELDILEIDGSPFGWTLKLTK</sequence>
<dbReference type="EMBL" id="PIPT01000005">
    <property type="protein sequence ID" value="RUO47614.1"/>
    <property type="molecule type" value="Genomic_DNA"/>
</dbReference>
<accession>A0A432XFT7</accession>
<organism evidence="2 3">
    <name type="scientific">Pseudidiomarina aquimaris</name>
    <dbReference type="NCBI Taxonomy" id="641841"/>
    <lineage>
        <taxon>Bacteria</taxon>
        <taxon>Pseudomonadati</taxon>
        <taxon>Pseudomonadota</taxon>
        <taxon>Gammaproteobacteria</taxon>
        <taxon>Alteromonadales</taxon>
        <taxon>Idiomarinaceae</taxon>
        <taxon>Pseudidiomarina</taxon>
    </lineage>
</organism>
<dbReference type="Proteomes" id="UP000286678">
    <property type="component" value="Unassembled WGS sequence"/>
</dbReference>
<name>A0A432XFT7_9GAMM</name>
<gene>
    <name evidence="2" type="ORF">CWE21_07100</name>
</gene>
<protein>
    <recommendedName>
        <fullName evidence="1">Methyltransferase domain-containing protein</fullName>
    </recommendedName>
</protein>
<reference evidence="3" key="1">
    <citation type="journal article" date="2018" name="Front. Microbiol.">
        <title>Genome-Based Analysis Reveals the Taxonomy and Diversity of the Family Idiomarinaceae.</title>
        <authorList>
            <person name="Liu Y."/>
            <person name="Lai Q."/>
            <person name="Shao Z."/>
        </authorList>
    </citation>
    <scope>NUCLEOTIDE SEQUENCE [LARGE SCALE GENOMIC DNA]</scope>
    <source>
        <strain evidence="3">SW15</strain>
    </source>
</reference>